<protein>
    <submittedName>
        <fullName evidence="5">Histidine kinase</fullName>
    </submittedName>
</protein>
<dbReference type="PANTHER" id="PTHR34220:SF7">
    <property type="entry name" value="SENSOR HISTIDINE KINASE YPDA"/>
    <property type="match status" value="1"/>
</dbReference>
<keyword evidence="5" id="KW-0808">Transferase</keyword>
<accession>A0A7K1XVY9</accession>
<sequence length="334" mass="38453">MAYKVILAILFYLNTYYLYPVIYRQRGMLVYVVTVIASIAILYFLSDLISELVDKMDFDKFEREVHEGKGPGGPGGPRGGRRGPRGPGPDSGMFIWIWWKIGELWFRLLPYFFVVCSSFIYRLQLDNSIQSKIRKEKENENLKTELSFLRSQVSPHFIFNILNNMVSLARKKSDLLEPSLIQLSNLMRYMLYENDDEKVTLDKEISYLKSYINLQLLRFGDDVTITFNPPENTGGITIEPMLLAPFVENAFKHGVGMVENPQINILLTINEQTGWLDFKVMNTIAPQQDSKDKSSGIGLVNVRRRLELLYKDNFNMDIMQTGSVFVADLKIKLA</sequence>
<dbReference type="GO" id="GO:0016020">
    <property type="term" value="C:membrane"/>
    <property type="evidence" value="ECO:0007669"/>
    <property type="project" value="InterPro"/>
</dbReference>
<keyword evidence="1" id="KW-0175">Coiled coil</keyword>
<organism evidence="5 6">
    <name type="scientific">Hufsiella ginkgonis</name>
    <dbReference type="NCBI Taxonomy" id="2695274"/>
    <lineage>
        <taxon>Bacteria</taxon>
        <taxon>Pseudomonadati</taxon>
        <taxon>Bacteroidota</taxon>
        <taxon>Sphingobacteriia</taxon>
        <taxon>Sphingobacteriales</taxon>
        <taxon>Sphingobacteriaceae</taxon>
        <taxon>Hufsiella</taxon>
    </lineage>
</organism>
<evidence type="ECO:0000313" key="5">
    <source>
        <dbReference type="EMBL" id="MXV14939.1"/>
    </source>
</evidence>
<keyword evidence="3" id="KW-1133">Transmembrane helix</keyword>
<feature type="transmembrane region" description="Helical" evidence="3">
    <location>
        <begin position="29"/>
        <end position="46"/>
    </location>
</feature>
<dbReference type="SUPFAM" id="SSF55874">
    <property type="entry name" value="ATPase domain of HSP90 chaperone/DNA topoisomerase II/histidine kinase"/>
    <property type="match status" value="1"/>
</dbReference>
<comment type="caution">
    <text evidence="5">The sequence shown here is derived from an EMBL/GenBank/DDBJ whole genome shotgun (WGS) entry which is preliminary data.</text>
</comment>
<dbReference type="InterPro" id="IPR036890">
    <property type="entry name" value="HATPase_C_sf"/>
</dbReference>
<feature type="domain" description="Signal transduction histidine kinase internal region" evidence="4">
    <location>
        <begin position="145"/>
        <end position="222"/>
    </location>
</feature>
<keyword evidence="5" id="KW-0418">Kinase</keyword>
<feature type="coiled-coil region" evidence="1">
    <location>
        <begin position="125"/>
        <end position="152"/>
    </location>
</feature>
<name>A0A7K1XVY9_9SPHI</name>
<evidence type="ECO:0000259" key="4">
    <source>
        <dbReference type="Pfam" id="PF06580"/>
    </source>
</evidence>
<dbReference type="GO" id="GO:0000155">
    <property type="term" value="F:phosphorelay sensor kinase activity"/>
    <property type="evidence" value="ECO:0007669"/>
    <property type="project" value="InterPro"/>
</dbReference>
<keyword evidence="6" id="KW-1185">Reference proteome</keyword>
<dbReference type="AlphaFoldDB" id="A0A7K1XVY9"/>
<dbReference type="Pfam" id="PF06580">
    <property type="entry name" value="His_kinase"/>
    <property type="match status" value="1"/>
</dbReference>
<evidence type="ECO:0000313" key="6">
    <source>
        <dbReference type="Proteomes" id="UP000451233"/>
    </source>
</evidence>
<dbReference type="Gene3D" id="3.30.565.10">
    <property type="entry name" value="Histidine kinase-like ATPase, C-terminal domain"/>
    <property type="match status" value="1"/>
</dbReference>
<keyword evidence="3" id="KW-0472">Membrane</keyword>
<evidence type="ECO:0000256" key="2">
    <source>
        <dbReference type="SAM" id="MobiDB-lite"/>
    </source>
</evidence>
<gene>
    <name evidence="5" type="ORF">GS398_06485</name>
</gene>
<feature type="transmembrane region" description="Helical" evidence="3">
    <location>
        <begin position="6"/>
        <end position="22"/>
    </location>
</feature>
<dbReference type="Proteomes" id="UP000451233">
    <property type="component" value="Unassembled WGS sequence"/>
</dbReference>
<evidence type="ECO:0000256" key="3">
    <source>
        <dbReference type="SAM" id="Phobius"/>
    </source>
</evidence>
<reference evidence="5 6" key="1">
    <citation type="submission" date="2019-11" db="EMBL/GenBank/DDBJ databases">
        <title>Pedobacter sp. HMF7056 Genome sequencing and assembly.</title>
        <authorList>
            <person name="Kang H."/>
            <person name="Kim H."/>
            <person name="Joh K."/>
        </authorList>
    </citation>
    <scope>NUCLEOTIDE SEQUENCE [LARGE SCALE GENOMIC DNA]</scope>
    <source>
        <strain evidence="5 6">HMF7056</strain>
    </source>
</reference>
<dbReference type="InterPro" id="IPR050640">
    <property type="entry name" value="Bact_2-comp_sensor_kinase"/>
</dbReference>
<proteinExistence type="predicted"/>
<evidence type="ECO:0000256" key="1">
    <source>
        <dbReference type="SAM" id="Coils"/>
    </source>
</evidence>
<keyword evidence="3" id="KW-0812">Transmembrane</keyword>
<dbReference type="PANTHER" id="PTHR34220">
    <property type="entry name" value="SENSOR HISTIDINE KINASE YPDA"/>
    <property type="match status" value="1"/>
</dbReference>
<feature type="transmembrane region" description="Helical" evidence="3">
    <location>
        <begin position="104"/>
        <end position="125"/>
    </location>
</feature>
<dbReference type="InterPro" id="IPR010559">
    <property type="entry name" value="Sig_transdc_His_kin_internal"/>
</dbReference>
<dbReference type="EMBL" id="WVHS01000001">
    <property type="protein sequence ID" value="MXV14939.1"/>
    <property type="molecule type" value="Genomic_DNA"/>
</dbReference>
<feature type="region of interest" description="Disordered" evidence="2">
    <location>
        <begin position="64"/>
        <end position="87"/>
    </location>
</feature>